<dbReference type="AlphaFoldDB" id="A0A2X1QRS8"/>
<dbReference type="Proteomes" id="UP000251123">
    <property type="component" value="Unassembled WGS sequence"/>
</dbReference>
<dbReference type="EC" id="1.6.5.11" evidence="1"/>
<keyword evidence="1" id="KW-0560">Oxidoreductase</keyword>
<dbReference type="Gene3D" id="6.10.250.1450">
    <property type="match status" value="1"/>
</dbReference>
<gene>
    <name evidence="1" type="primary">nuoF_4</name>
    <name evidence="1" type="ORF">NCTC9601_00981</name>
</gene>
<organism evidence="1 2">
    <name type="scientific">Klebsiella pneumoniae</name>
    <dbReference type="NCBI Taxonomy" id="573"/>
    <lineage>
        <taxon>Bacteria</taxon>
        <taxon>Pseudomonadati</taxon>
        <taxon>Pseudomonadota</taxon>
        <taxon>Gammaproteobacteria</taxon>
        <taxon>Enterobacterales</taxon>
        <taxon>Enterobacteriaceae</taxon>
        <taxon>Klebsiella/Raoultella group</taxon>
        <taxon>Klebsiella</taxon>
        <taxon>Klebsiella pneumoniae complex</taxon>
    </lineage>
</organism>
<proteinExistence type="predicted"/>
<accession>A0A2X1QRS8</accession>
<evidence type="ECO:0000313" key="1">
    <source>
        <dbReference type="EMBL" id="SPX53849.1"/>
    </source>
</evidence>
<sequence>MKTVIRTAETHPLTWRLRDDKQPVWLDEYRSKNGYEGARKALTGMAPDEIVTAVKRRWPERARRRGLLHWSEVEPDAERRIHEHPLPAV</sequence>
<dbReference type="GO" id="GO:0016491">
    <property type="term" value="F:oxidoreductase activity"/>
    <property type="evidence" value="ECO:0007669"/>
    <property type="project" value="UniProtKB-KW"/>
</dbReference>
<protein>
    <submittedName>
        <fullName evidence="1">NADH-ubiquinone oxidoreductase subunit F</fullName>
        <ecNumber evidence="1">1.6.5.11</ecNumber>
    </submittedName>
</protein>
<reference evidence="1 2" key="1">
    <citation type="submission" date="2018-06" db="EMBL/GenBank/DDBJ databases">
        <authorList>
            <consortium name="Pathogen Informatics"/>
            <person name="Doyle S."/>
        </authorList>
    </citation>
    <scope>NUCLEOTIDE SEQUENCE [LARGE SCALE GENOMIC DNA]</scope>
    <source>
        <strain evidence="1 2">NCTC9601</strain>
    </source>
</reference>
<name>A0A2X1QRS8_KLEPN</name>
<evidence type="ECO:0000313" key="2">
    <source>
        <dbReference type="Proteomes" id="UP000251123"/>
    </source>
</evidence>
<keyword evidence="1" id="KW-0830">Ubiquinone</keyword>
<dbReference type="EMBL" id="UASN01000012">
    <property type="protein sequence ID" value="SPX53849.1"/>
    <property type="molecule type" value="Genomic_DNA"/>
</dbReference>